<feature type="signal peptide" evidence="2">
    <location>
        <begin position="1"/>
        <end position="22"/>
    </location>
</feature>
<evidence type="ECO:0000256" key="2">
    <source>
        <dbReference type="SAM" id="SignalP"/>
    </source>
</evidence>
<dbReference type="PATRIC" id="fig|216946.3.peg.370"/>
<feature type="region of interest" description="Disordered" evidence="1">
    <location>
        <begin position="311"/>
        <end position="330"/>
    </location>
</feature>
<evidence type="ECO:0000256" key="1">
    <source>
        <dbReference type="SAM" id="MobiDB-lite"/>
    </source>
</evidence>
<dbReference type="EMBL" id="CP012328">
    <property type="protein sequence ID" value="AKU79616.1"/>
    <property type="molecule type" value="Genomic_DNA"/>
</dbReference>
<sequence length="344" mass="39812">MKKVLKLFTLAILMVSTGTSVACSNNSYEDNIERPEPILPISKTGFNDIEIDDIEVSKYAYTYDLLDVINNKLLKANYDLDRIQYDIYKNDIEINLNDDLYRNGNYKFILTNKDNQNDTITAIIKITNSLYLQDNFQVTDIGEVYDHRPRSILMSLLFYNISMIKYIQKVGDELTKVSNYTYNDSLDGVTIQINDKKPESKPKNFYGKLNLTYKINPFDENNGYTNIKFPATIEKVIQNGDETKKVITDLGNLSDSNVYTVIMYLISTNSIAYNYWSLLLNDFDIDNFKVEPKGNNSYVLRLFTKKYNEDEKLPEKPSEQNGEYNNSSHYIKDTDGIEIKFTSL</sequence>
<dbReference type="Proteomes" id="UP000067243">
    <property type="component" value="Chromosome"/>
</dbReference>
<keyword evidence="2" id="KW-0732">Signal</keyword>
<evidence type="ECO:0008006" key="5">
    <source>
        <dbReference type="Google" id="ProtNLM"/>
    </source>
</evidence>
<proteinExistence type="predicted"/>
<feature type="compositionally biased region" description="Polar residues" evidence="1">
    <location>
        <begin position="319"/>
        <end position="329"/>
    </location>
</feature>
<dbReference type="STRING" id="216946.STURO_v1c03700"/>
<dbReference type="OrthoDB" id="388678at2"/>
<dbReference type="AlphaFoldDB" id="A0A0K1P5L5"/>
<name>A0A0K1P5L5_9MOLU</name>
<gene>
    <name evidence="3" type="ORF">STURON_00370</name>
</gene>
<dbReference type="RefSeq" id="WP_075048212.1">
    <property type="nucleotide sequence ID" value="NZ_CP012328.1"/>
</dbReference>
<organism evidence="3 4">
    <name type="scientific">Spiroplasma turonicum</name>
    <dbReference type="NCBI Taxonomy" id="216946"/>
    <lineage>
        <taxon>Bacteria</taxon>
        <taxon>Bacillati</taxon>
        <taxon>Mycoplasmatota</taxon>
        <taxon>Mollicutes</taxon>
        <taxon>Entomoplasmatales</taxon>
        <taxon>Spiroplasmataceae</taxon>
        <taxon>Spiroplasma</taxon>
    </lineage>
</organism>
<feature type="chain" id="PRO_5009779587" description="Lipoprotein" evidence="2">
    <location>
        <begin position="23"/>
        <end position="344"/>
    </location>
</feature>
<dbReference type="KEGG" id="stur:STURON_00370"/>
<evidence type="ECO:0000313" key="4">
    <source>
        <dbReference type="Proteomes" id="UP000067243"/>
    </source>
</evidence>
<reference evidence="3 4" key="1">
    <citation type="journal article" date="2015" name="Genome Announc.">
        <title>Complete Genome Sequence of Spiroplasma turonicum Strain Tab4cT, a Parasite of a Horse Fly, Haematopota sp. (Diptera: Tabanidae).</title>
        <authorList>
            <person name="Davis R.E."/>
            <person name="Shao J."/>
            <person name="Zhao Y."/>
            <person name="Gasparich G.E."/>
            <person name="Gaynor B.J."/>
            <person name="Donofrio N."/>
        </authorList>
    </citation>
    <scope>NUCLEOTIDE SEQUENCE [LARGE SCALE GENOMIC DNA]</scope>
    <source>
        <strain evidence="3 4">Tab4c</strain>
    </source>
</reference>
<dbReference type="PROSITE" id="PS51257">
    <property type="entry name" value="PROKAR_LIPOPROTEIN"/>
    <property type="match status" value="1"/>
</dbReference>
<keyword evidence="4" id="KW-1185">Reference proteome</keyword>
<protein>
    <recommendedName>
        <fullName evidence="5">Lipoprotein</fullName>
    </recommendedName>
</protein>
<evidence type="ECO:0000313" key="3">
    <source>
        <dbReference type="EMBL" id="AKU79616.1"/>
    </source>
</evidence>
<accession>A0A0K1P5L5</accession>